<organism evidence="2 3">
    <name type="scientific">Vibrio marinisediminis</name>
    <dbReference type="NCBI Taxonomy" id="2758441"/>
    <lineage>
        <taxon>Bacteria</taxon>
        <taxon>Pseudomonadati</taxon>
        <taxon>Pseudomonadota</taxon>
        <taxon>Gammaproteobacteria</taxon>
        <taxon>Vibrionales</taxon>
        <taxon>Vibrionaceae</taxon>
        <taxon>Vibrio</taxon>
    </lineage>
</organism>
<keyword evidence="1" id="KW-0472">Membrane</keyword>
<accession>A0A7W2ISE4</accession>
<dbReference type="Proteomes" id="UP000571701">
    <property type="component" value="Unassembled WGS sequence"/>
</dbReference>
<gene>
    <name evidence="2" type="ORF">H2O73_01510</name>
</gene>
<comment type="caution">
    <text evidence="2">The sequence shown here is derived from an EMBL/GenBank/DDBJ whole genome shotgun (WGS) entry which is preliminary data.</text>
</comment>
<dbReference type="Pfam" id="PF11012">
    <property type="entry name" value="DUF2850"/>
    <property type="match status" value="1"/>
</dbReference>
<sequence length="159" mass="18260">MYSFNKQSTSRKSHIHFSFLHLVFLCCVSAVLGAFSILIYSSYQQYIAPNNVYGRWLEVGTASYNRSSIEFNQNGVFRNQRMVATQFEFDGQQIHVETGSGISIYQLTRAKDTPQLKRIQPNSPTQRFVKQGYEHLIDMEAVGIAKQRRAALANHFNEK</sequence>
<evidence type="ECO:0000313" key="2">
    <source>
        <dbReference type="EMBL" id="MBA5761003.1"/>
    </source>
</evidence>
<evidence type="ECO:0000313" key="3">
    <source>
        <dbReference type="Proteomes" id="UP000571701"/>
    </source>
</evidence>
<reference evidence="2 3" key="1">
    <citation type="submission" date="2020-07" db="EMBL/GenBank/DDBJ databases">
        <title>Vibrio marinisediminis sp. nov., isolated from marine sediment.</title>
        <authorList>
            <person name="Ji X."/>
        </authorList>
    </citation>
    <scope>NUCLEOTIDE SEQUENCE [LARGE SCALE GENOMIC DNA]</scope>
    <source>
        <strain evidence="2 3">404</strain>
    </source>
</reference>
<keyword evidence="1" id="KW-0812">Transmembrane</keyword>
<proteinExistence type="predicted"/>
<name>A0A7W2ISE4_9VIBR</name>
<keyword evidence="3" id="KW-1185">Reference proteome</keyword>
<dbReference type="EMBL" id="JACFYF010000001">
    <property type="protein sequence ID" value="MBA5761003.1"/>
    <property type="molecule type" value="Genomic_DNA"/>
</dbReference>
<protein>
    <submittedName>
        <fullName evidence="2">DUF2850 domain-containing protein</fullName>
    </submittedName>
</protein>
<keyword evidence="1" id="KW-1133">Transmembrane helix</keyword>
<dbReference type="InterPro" id="IPR021271">
    <property type="entry name" value="DUF2850"/>
</dbReference>
<feature type="transmembrane region" description="Helical" evidence="1">
    <location>
        <begin position="20"/>
        <end position="43"/>
    </location>
</feature>
<evidence type="ECO:0000256" key="1">
    <source>
        <dbReference type="SAM" id="Phobius"/>
    </source>
</evidence>
<dbReference type="AlphaFoldDB" id="A0A7W2ISE4"/>